<feature type="signal peptide" evidence="1">
    <location>
        <begin position="1"/>
        <end position="22"/>
    </location>
</feature>
<gene>
    <name evidence="2" type="ordered locus">G5S_0654</name>
</gene>
<feature type="chain" id="PRO_5041466664" description="Organic solvent tolerance protein OstA" evidence="1">
    <location>
        <begin position="23"/>
        <end position="702"/>
    </location>
</feature>
<keyword evidence="1" id="KW-0732">Signal</keyword>
<organism evidence="2 3">
    <name type="scientific">Chlamydia pecorum (strain ATCC VR-628 / DSM 29919 / E58)</name>
    <name type="common">Chlamydophila pecorum</name>
    <dbReference type="NCBI Taxonomy" id="331635"/>
    <lineage>
        <taxon>Bacteria</taxon>
        <taxon>Pseudomonadati</taxon>
        <taxon>Chlamydiota</taxon>
        <taxon>Chlamydiia</taxon>
        <taxon>Chlamydiales</taxon>
        <taxon>Chlamydiaceae</taxon>
        <taxon>Chlamydia/Chlamydophila group</taxon>
        <taxon>Chlamydia</taxon>
    </lineage>
</organism>
<protein>
    <recommendedName>
        <fullName evidence="4">Organic solvent tolerance protein OstA</fullName>
    </recommendedName>
</protein>
<evidence type="ECO:0000313" key="2">
    <source>
        <dbReference type="EMBL" id="AEB41611.1"/>
    </source>
</evidence>
<dbReference type="KEGG" id="cpm:G5S_0654"/>
<evidence type="ECO:0000313" key="3">
    <source>
        <dbReference type="Proteomes" id="UP000008305"/>
    </source>
</evidence>
<keyword evidence="3" id="KW-1185">Reference proteome</keyword>
<proteinExistence type="predicted"/>
<dbReference type="AlphaFoldDB" id="A0AA34RDB3"/>
<evidence type="ECO:0000256" key="1">
    <source>
        <dbReference type="SAM" id="SignalP"/>
    </source>
</evidence>
<dbReference type="GO" id="GO:1990351">
    <property type="term" value="C:transporter complex"/>
    <property type="evidence" value="ECO:0007669"/>
    <property type="project" value="TreeGrafter"/>
</dbReference>
<dbReference type="Proteomes" id="UP000008305">
    <property type="component" value="Chromosome"/>
</dbReference>
<reference evidence="2 3" key="1">
    <citation type="journal article" date="2011" name="J. Bacteriol.">
        <title>Genome sequence of the obligate intracellular animal pathogen Chlamydia pecorum E58.</title>
        <authorList>
            <person name="Mojica S."/>
            <person name="Huot Creasy H."/>
            <person name="Daugherty S."/>
            <person name="Read T.D."/>
            <person name="Kim T."/>
            <person name="Kaltenboeck B."/>
            <person name="Bavoil P."/>
            <person name="Myers G.S."/>
        </authorList>
    </citation>
    <scope>NUCLEOTIDE SEQUENCE [LARGE SCALE GENOMIC DNA]</scope>
    <source>
        <strain evidence="2 3">E58</strain>
    </source>
</reference>
<evidence type="ECO:0008006" key="4">
    <source>
        <dbReference type="Google" id="ProtNLM"/>
    </source>
</evidence>
<dbReference type="EMBL" id="CP002608">
    <property type="protein sequence ID" value="AEB41611.1"/>
    <property type="molecule type" value="Genomic_DNA"/>
</dbReference>
<dbReference type="InterPro" id="IPR050218">
    <property type="entry name" value="LptD"/>
</dbReference>
<dbReference type="GO" id="GO:0009279">
    <property type="term" value="C:cell outer membrane"/>
    <property type="evidence" value="ECO:0007669"/>
    <property type="project" value="TreeGrafter"/>
</dbReference>
<name>A0AA34RDB3_CHLPE</name>
<accession>A0AA34RDB3</accession>
<dbReference type="PANTHER" id="PTHR30189:SF1">
    <property type="entry name" value="LPS-ASSEMBLY PROTEIN LPTD"/>
    <property type="match status" value="1"/>
</dbReference>
<dbReference type="PANTHER" id="PTHR30189">
    <property type="entry name" value="LPS-ASSEMBLY PROTEIN"/>
    <property type="match status" value="1"/>
</dbReference>
<sequence length="702" mass="81247">MSFRYIYILLSASVFYTSSAYALTHKEAATKKSSYLSQFKDLTGALTVEDGVLYIHKNLRVQANKTFVENTSDLGMKLVAHGNVMVNYRGKTFVCDHLEYYENTDTCVLTNGRFAMYPWFLGGASVMLSPETLIIHKGYISTSEGPRKDLCLSGDYLEYSSDGLLSIGKTTLKLCNIPLMLLPPFSIMPMEIPKPPINFRGGSGGFLGSYLGISYSPIAKSHFSSTFFLDSFFKHGIGVGYNMHFSQKETPENTFNLMSYYAHRLAIDMPKTQDRYRLHGDFAFSHKQTHFYGEYHLSDSWETVADIFPNNFVLKNTGPTKVSLSWRGRLFESTLTSSFKVNSFQSVNQELPYFTLRQFPLQIPKIKLFLENTLECGYLDYAFGNQIPGKDFSSLRVASTPKIYRSIPLPIGVFTPSLSGSVIYYSHLPETSSQHYQASGKLSLDYRFLLYKSCINKRHILEPFITIAMYSHPLAKNNEHYIFSIQDAFHELNLIQIGVKSSFYHKLSLAPHKEISAKIWTTHIMEGPHAQEVFPKTSGVITLPLGRRSLLSFDTEWIWKKHCWDHLNARWQWVGNENLALEIEALHRSKYSLMKCDRENFILDVSYPIEKFFHTPLTDRRNLILGKLFFRLHPLWNYRLALRYGWHRTDTPNYLEYQMVLGTKVFEHWQLYTVYERREADNRFFFFLKLDKCKKPKKTLCF</sequence>
<dbReference type="RefSeq" id="WP_013712689.1">
    <property type="nucleotide sequence ID" value="NC_015408.1"/>
</dbReference>